<proteinExistence type="predicted"/>
<feature type="domain" description="DUF2786" evidence="1">
    <location>
        <begin position="4"/>
        <end position="41"/>
    </location>
</feature>
<feature type="domain" description="DUF7168" evidence="2">
    <location>
        <begin position="59"/>
        <end position="184"/>
    </location>
</feature>
<sequence>MKNKIISKIKKLFALSESSNEHEAKSALIKAQELLIKHKLSIKEIKEYKNTKINVIENKTNVSFTKAKWKGRLAYVIAENFGCYSYFKTRRKNTVAFMGKDEDVTVCTIVLEYAIDCINNTVKKLRPQYYKKYNTTKGLENDYALGFIDGLETAFEKQKISNQEWRLVLVKDQAVIDRYNDMKFKGSINTGTNFKGFNQVYKQGVEDGEKFSITDKIAEGEEQILELND</sequence>
<evidence type="ECO:0000313" key="3">
    <source>
        <dbReference type="EMBL" id="WFD08662.1"/>
    </source>
</evidence>
<dbReference type="RefSeq" id="WP_277730570.1">
    <property type="nucleotide sequence ID" value="NZ_CP120733.1"/>
</dbReference>
<gene>
    <name evidence="3" type="ORF">P4S50_09635</name>
</gene>
<name>A0ABY8E6Z8_9FIRM</name>
<evidence type="ECO:0000259" key="2">
    <source>
        <dbReference type="Pfam" id="PF23771"/>
    </source>
</evidence>
<dbReference type="Pfam" id="PF23771">
    <property type="entry name" value="DUF7168"/>
    <property type="match status" value="1"/>
</dbReference>
<reference evidence="3 4" key="1">
    <citation type="submission" date="2023-03" db="EMBL/GenBank/DDBJ databases">
        <title>Complete genome sequence of Tepidibacter sp. SWIR-1, isolated from a deep-sea hydrothermal vent.</title>
        <authorList>
            <person name="Li X."/>
        </authorList>
    </citation>
    <scope>NUCLEOTIDE SEQUENCE [LARGE SCALE GENOMIC DNA]</scope>
    <source>
        <strain evidence="3 4">SWIR-1</strain>
    </source>
</reference>
<keyword evidence="4" id="KW-1185">Reference proteome</keyword>
<organism evidence="3 4">
    <name type="scientific">Tepidibacter hydrothermalis</name>
    <dbReference type="NCBI Taxonomy" id="3036126"/>
    <lineage>
        <taxon>Bacteria</taxon>
        <taxon>Bacillati</taxon>
        <taxon>Bacillota</taxon>
        <taxon>Clostridia</taxon>
        <taxon>Peptostreptococcales</taxon>
        <taxon>Peptostreptococcaceae</taxon>
        <taxon>Tepidibacter</taxon>
    </lineage>
</organism>
<dbReference type="InterPro" id="IPR055592">
    <property type="entry name" value="DUF7168"/>
</dbReference>
<evidence type="ECO:0000313" key="4">
    <source>
        <dbReference type="Proteomes" id="UP001222800"/>
    </source>
</evidence>
<accession>A0ABY8E6Z8</accession>
<protein>
    <submittedName>
        <fullName evidence="3">DUF2786 domain-containing protein</fullName>
    </submittedName>
</protein>
<dbReference type="InterPro" id="IPR024498">
    <property type="entry name" value="DUF2786"/>
</dbReference>
<dbReference type="EMBL" id="CP120733">
    <property type="protein sequence ID" value="WFD08662.1"/>
    <property type="molecule type" value="Genomic_DNA"/>
</dbReference>
<dbReference type="Pfam" id="PF10979">
    <property type="entry name" value="DUF2786"/>
    <property type="match status" value="1"/>
</dbReference>
<dbReference type="Proteomes" id="UP001222800">
    <property type="component" value="Chromosome"/>
</dbReference>
<evidence type="ECO:0000259" key="1">
    <source>
        <dbReference type="Pfam" id="PF10979"/>
    </source>
</evidence>